<feature type="domain" description="RmlD-like substrate binding" evidence="1">
    <location>
        <begin position="5"/>
        <end position="98"/>
    </location>
</feature>
<proteinExistence type="predicted"/>
<dbReference type="GO" id="GO:0048269">
    <property type="term" value="C:methionine adenosyltransferase complex"/>
    <property type="evidence" value="ECO:0007669"/>
    <property type="project" value="TreeGrafter"/>
</dbReference>
<evidence type="ECO:0000313" key="2">
    <source>
        <dbReference type="EMBL" id="SVD69877.1"/>
    </source>
</evidence>
<dbReference type="AlphaFoldDB" id="A0A382XFC0"/>
<protein>
    <recommendedName>
        <fullName evidence="1">RmlD-like substrate binding domain-containing protein</fullName>
    </recommendedName>
</protein>
<dbReference type="SUPFAM" id="SSF51735">
    <property type="entry name" value="NAD(P)-binding Rossmann-fold domains"/>
    <property type="match status" value="1"/>
</dbReference>
<gene>
    <name evidence="2" type="ORF">METZ01_LOCUS422731</name>
</gene>
<dbReference type="PANTHER" id="PTHR10491">
    <property type="entry name" value="DTDP-4-DEHYDRORHAMNOSE REDUCTASE"/>
    <property type="match status" value="1"/>
</dbReference>
<dbReference type="Gene3D" id="3.40.50.720">
    <property type="entry name" value="NAD(P)-binding Rossmann-like Domain"/>
    <property type="match status" value="1"/>
</dbReference>
<sequence>MLPKALITGISGLLGNNLALFFQEKYDVLGLFNNNPVKIPGIDVKQCDLGDKEILFHIIDHFGPNIILHCASLTDIDQCENFPEKADEANVTATQNLVDGLADLPA</sequence>
<feature type="non-terminal residue" evidence="2">
    <location>
        <position position="106"/>
    </location>
</feature>
<evidence type="ECO:0000259" key="1">
    <source>
        <dbReference type="Pfam" id="PF04321"/>
    </source>
</evidence>
<dbReference type="Pfam" id="PF04321">
    <property type="entry name" value="RmlD_sub_bind"/>
    <property type="match status" value="1"/>
</dbReference>
<dbReference type="InterPro" id="IPR036291">
    <property type="entry name" value="NAD(P)-bd_dom_sf"/>
</dbReference>
<dbReference type="GO" id="GO:0048270">
    <property type="term" value="F:methionine adenosyltransferase regulator activity"/>
    <property type="evidence" value="ECO:0007669"/>
    <property type="project" value="TreeGrafter"/>
</dbReference>
<dbReference type="InterPro" id="IPR005913">
    <property type="entry name" value="dTDP_dehydrorham_reduct"/>
</dbReference>
<dbReference type="GO" id="GO:0006556">
    <property type="term" value="P:S-adenosylmethionine biosynthetic process"/>
    <property type="evidence" value="ECO:0007669"/>
    <property type="project" value="TreeGrafter"/>
</dbReference>
<dbReference type="PANTHER" id="PTHR10491:SF4">
    <property type="entry name" value="METHIONINE ADENOSYLTRANSFERASE 2 SUBUNIT BETA"/>
    <property type="match status" value="1"/>
</dbReference>
<dbReference type="EMBL" id="UINC01167388">
    <property type="protein sequence ID" value="SVD69877.1"/>
    <property type="molecule type" value="Genomic_DNA"/>
</dbReference>
<dbReference type="InterPro" id="IPR029903">
    <property type="entry name" value="RmlD-like-bd"/>
</dbReference>
<accession>A0A382XFC0</accession>
<organism evidence="2">
    <name type="scientific">marine metagenome</name>
    <dbReference type="NCBI Taxonomy" id="408172"/>
    <lineage>
        <taxon>unclassified sequences</taxon>
        <taxon>metagenomes</taxon>
        <taxon>ecological metagenomes</taxon>
    </lineage>
</organism>
<reference evidence="2" key="1">
    <citation type="submission" date="2018-05" db="EMBL/GenBank/DDBJ databases">
        <authorList>
            <person name="Lanie J.A."/>
            <person name="Ng W.-L."/>
            <person name="Kazmierczak K.M."/>
            <person name="Andrzejewski T.M."/>
            <person name="Davidsen T.M."/>
            <person name="Wayne K.J."/>
            <person name="Tettelin H."/>
            <person name="Glass J.I."/>
            <person name="Rusch D."/>
            <person name="Podicherti R."/>
            <person name="Tsui H.-C.T."/>
            <person name="Winkler M.E."/>
        </authorList>
    </citation>
    <scope>NUCLEOTIDE SEQUENCE</scope>
</reference>
<name>A0A382XFC0_9ZZZZ</name>